<evidence type="ECO:0000256" key="1">
    <source>
        <dbReference type="PROSITE-ProRule" id="PRU00042"/>
    </source>
</evidence>
<protein>
    <recommendedName>
        <fullName evidence="2">C2H2-type domain-containing protein</fullName>
    </recommendedName>
</protein>
<dbReference type="PROSITE" id="PS00028">
    <property type="entry name" value="ZINC_FINGER_C2H2_1"/>
    <property type="match status" value="1"/>
</dbReference>
<dbReference type="InterPro" id="IPR013087">
    <property type="entry name" value="Znf_C2H2_type"/>
</dbReference>
<evidence type="ECO:0000313" key="4">
    <source>
        <dbReference type="Proteomes" id="UP001168972"/>
    </source>
</evidence>
<reference evidence="3" key="1">
    <citation type="journal article" date="2023" name="bioRxiv">
        <title>Scaffold-level genome assemblies of two parasitoid biocontrol wasps reveal the parthenogenesis mechanism and an associated novel virus.</title>
        <authorList>
            <person name="Inwood S."/>
            <person name="Skelly J."/>
            <person name="Guhlin J."/>
            <person name="Harrop T."/>
            <person name="Goldson S."/>
            <person name="Dearden P."/>
        </authorList>
    </citation>
    <scope>NUCLEOTIDE SEQUENCE</scope>
    <source>
        <strain evidence="3">Lincoln</strain>
        <tissue evidence="3">Whole body</tissue>
    </source>
</reference>
<comment type="caution">
    <text evidence="3">The sequence shown here is derived from an EMBL/GenBank/DDBJ whole genome shotgun (WGS) entry which is preliminary data.</text>
</comment>
<sequence>MAVKEEPFQCENCVEWNIDSTWSIPVEPIKVSTKYKEKDPVKDLGLSILTDDAENSPELLTLLPSTHRRISKKKKKKDDSVGHKCTVCGTTFTLKWILLNHLATVHKKV</sequence>
<dbReference type="AlphaFoldDB" id="A0AA39F507"/>
<keyword evidence="4" id="KW-1185">Reference proteome</keyword>
<dbReference type="GO" id="GO:0008270">
    <property type="term" value="F:zinc ion binding"/>
    <property type="evidence" value="ECO:0007669"/>
    <property type="project" value="UniProtKB-KW"/>
</dbReference>
<reference evidence="3" key="2">
    <citation type="submission" date="2023-03" db="EMBL/GenBank/DDBJ databases">
        <authorList>
            <person name="Inwood S.N."/>
            <person name="Skelly J.G."/>
            <person name="Guhlin J."/>
            <person name="Harrop T.W.R."/>
            <person name="Goldson S.G."/>
            <person name="Dearden P.K."/>
        </authorList>
    </citation>
    <scope>NUCLEOTIDE SEQUENCE</scope>
    <source>
        <strain evidence="3">Lincoln</strain>
        <tissue evidence="3">Whole body</tissue>
    </source>
</reference>
<dbReference type="Proteomes" id="UP001168972">
    <property type="component" value="Unassembled WGS sequence"/>
</dbReference>
<gene>
    <name evidence="3" type="ORF">PV327_006783</name>
</gene>
<accession>A0AA39F507</accession>
<dbReference type="PROSITE" id="PS50157">
    <property type="entry name" value="ZINC_FINGER_C2H2_2"/>
    <property type="match status" value="1"/>
</dbReference>
<keyword evidence="1" id="KW-0479">Metal-binding</keyword>
<dbReference type="EMBL" id="JAQQBR010001833">
    <property type="protein sequence ID" value="KAK0163072.1"/>
    <property type="molecule type" value="Genomic_DNA"/>
</dbReference>
<keyword evidence="1" id="KW-0863">Zinc-finger</keyword>
<evidence type="ECO:0000259" key="2">
    <source>
        <dbReference type="PROSITE" id="PS50157"/>
    </source>
</evidence>
<organism evidence="3 4">
    <name type="scientific">Microctonus hyperodae</name>
    <name type="common">Parasitoid wasp</name>
    <dbReference type="NCBI Taxonomy" id="165561"/>
    <lineage>
        <taxon>Eukaryota</taxon>
        <taxon>Metazoa</taxon>
        <taxon>Ecdysozoa</taxon>
        <taxon>Arthropoda</taxon>
        <taxon>Hexapoda</taxon>
        <taxon>Insecta</taxon>
        <taxon>Pterygota</taxon>
        <taxon>Neoptera</taxon>
        <taxon>Endopterygota</taxon>
        <taxon>Hymenoptera</taxon>
        <taxon>Apocrita</taxon>
        <taxon>Ichneumonoidea</taxon>
        <taxon>Braconidae</taxon>
        <taxon>Euphorinae</taxon>
        <taxon>Microctonus</taxon>
    </lineage>
</organism>
<evidence type="ECO:0000313" key="3">
    <source>
        <dbReference type="EMBL" id="KAK0163072.1"/>
    </source>
</evidence>
<name>A0AA39F507_MICHY</name>
<keyword evidence="1" id="KW-0862">Zinc</keyword>
<proteinExistence type="predicted"/>
<feature type="domain" description="C2H2-type" evidence="2">
    <location>
        <begin position="83"/>
        <end position="109"/>
    </location>
</feature>